<comment type="subcellular location">
    <subcellularLocation>
        <location evidence="1">Membrane</location>
        <topology evidence="1">Multi-pass membrane protein</topology>
    </subcellularLocation>
</comment>
<dbReference type="RefSeq" id="WP_115776946.1">
    <property type="nucleotide sequence ID" value="NZ_BMHL01000010.1"/>
</dbReference>
<reference evidence="10" key="1">
    <citation type="journal article" date="2019" name="Int. J. Syst. Evol. Microbiol.">
        <title>The Global Catalogue of Microorganisms (GCM) 10K type strain sequencing project: providing services to taxonomists for standard genome sequencing and annotation.</title>
        <authorList>
            <consortium name="The Broad Institute Genomics Platform"/>
            <consortium name="The Broad Institute Genome Sequencing Center for Infectious Disease"/>
            <person name="Wu L."/>
            <person name="Ma J."/>
        </authorList>
    </citation>
    <scope>NUCLEOTIDE SEQUENCE [LARGE SCALE GENOMIC DNA]</scope>
    <source>
        <strain evidence="10">CGMCC 1.15103</strain>
    </source>
</reference>
<dbReference type="Proteomes" id="UP000602004">
    <property type="component" value="Unassembled WGS sequence"/>
</dbReference>
<evidence type="ECO:0000259" key="8">
    <source>
        <dbReference type="PROSITE" id="PS50850"/>
    </source>
</evidence>
<evidence type="ECO:0000256" key="6">
    <source>
        <dbReference type="SAM" id="MobiDB-lite"/>
    </source>
</evidence>
<comment type="caution">
    <text evidence="9">The sequence shown here is derived from an EMBL/GenBank/DDBJ whole genome shotgun (WGS) entry which is preliminary data.</text>
</comment>
<gene>
    <name evidence="9" type="ORF">GCM10011400_51410</name>
</gene>
<keyword evidence="3 7" id="KW-0812">Transmembrane</keyword>
<evidence type="ECO:0000313" key="9">
    <source>
        <dbReference type="EMBL" id="GGC57472.1"/>
    </source>
</evidence>
<accession>A0ABQ1NB34</accession>
<feature type="transmembrane region" description="Helical" evidence="7">
    <location>
        <begin position="446"/>
        <end position="472"/>
    </location>
</feature>
<feature type="transmembrane region" description="Helical" evidence="7">
    <location>
        <begin position="358"/>
        <end position="381"/>
    </location>
</feature>
<dbReference type="EMBL" id="BMHL01000010">
    <property type="protein sequence ID" value="GGC57472.1"/>
    <property type="molecule type" value="Genomic_DNA"/>
</dbReference>
<evidence type="ECO:0000256" key="3">
    <source>
        <dbReference type="ARBA" id="ARBA00022692"/>
    </source>
</evidence>
<organism evidence="9 10">
    <name type="scientific">Paraburkholderia caffeinilytica</name>
    <dbReference type="NCBI Taxonomy" id="1761016"/>
    <lineage>
        <taxon>Bacteria</taxon>
        <taxon>Pseudomonadati</taxon>
        <taxon>Pseudomonadota</taxon>
        <taxon>Betaproteobacteria</taxon>
        <taxon>Burkholderiales</taxon>
        <taxon>Burkholderiaceae</taxon>
        <taxon>Paraburkholderia</taxon>
    </lineage>
</organism>
<dbReference type="CDD" id="cd17321">
    <property type="entry name" value="MFS_MMR_MDR_like"/>
    <property type="match status" value="1"/>
</dbReference>
<feature type="region of interest" description="Disordered" evidence="6">
    <location>
        <begin position="543"/>
        <end position="563"/>
    </location>
</feature>
<proteinExistence type="predicted"/>
<evidence type="ECO:0000313" key="10">
    <source>
        <dbReference type="Proteomes" id="UP000602004"/>
    </source>
</evidence>
<evidence type="ECO:0000256" key="1">
    <source>
        <dbReference type="ARBA" id="ARBA00004141"/>
    </source>
</evidence>
<keyword evidence="10" id="KW-1185">Reference proteome</keyword>
<feature type="domain" description="Major facilitator superfamily (MFS) profile" evidence="8">
    <location>
        <begin position="15"/>
        <end position="544"/>
    </location>
</feature>
<dbReference type="Pfam" id="PF07690">
    <property type="entry name" value="MFS_1"/>
    <property type="match status" value="1"/>
</dbReference>
<dbReference type="Gene3D" id="1.20.1720.10">
    <property type="entry name" value="Multidrug resistance protein D"/>
    <property type="match status" value="1"/>
</dbReference>
<dbReference type="InterPro" id="IPR011701">
    <property type="entry name" value="MFS"/>
</dbReference>
<feature type="transmembrane region" description="Helical" evidence="7">
    <location>
        <begin position="319"/>
        <end position="337"/>
    </location>
</feature>
<feature type="transmembrane region" description="Helical" evidence="7">
    <location>
        <begin position="520"/>
        <end position="540"/>
    </location>
</feature>
<keyword evidence="4 7" id="KW-1133">Transmembrane helix</keyword>
<feature type="transmembrane region" description="Helical" evidence="7">
    <location>
        <begin position="81"/>
        <end position="100"/>
    </location>
</feature>
<sequence>MNACTPPVSPALGRVLATVSVGFVVTQLDVTIVNIALPKIGANLHANVAGLQWVVDAYTLVFAVLMLSAGALGDRLGARRMYAAGIVLFAFASLACGLALDATMLVAARAVQGIGAAAMLPNSLALLNQSYGHDPKLRARAVGLWTAAGAIAIAAGPVLGGVLIAAFGWRSIFLVNLPICAAGLLATLVWLPRPESARKDAQQVVGAKAGAMSEAGAVTRATTGPTSGAMTGAGATTRTTTQAATRATTGPTAGATTGTTTGTTTQVSAKATTEPTVAPTAEATPRGIDLSGQTLAIVALTAFVAAVIEWRPLGLSHPLVAGGFILALIATAAFIVVESRVAAPMLPLSLFRKRTFNAAVLFGICVNLTYYGMVFVLSLYLQRVRGYSPLQAGLAFLPLTGGFLISNVASGWVVGRFGVRVPMIAGAITAGLGYGLLHFVDASTPLIGLLLPFLLIPSGMGLAVPAMTTAVLASVEAKRAATASAVLNTARQAGGAVGVAAFGALASGAAATQIVVGMQAATAISVGLLVISGVMGCLVHPEPHASSASKPRMTGSRHVGESR</sequence>
<feature type="transmembrane region" description="Helical" evidence="7">
    <location>
        <begin position="295"/>
        <end position="313"/>
    </location>
</feature>
<dbReference type="PANTHER" id="PTHR42718">
    <property type="entry name" value="MAJOR FACILITATOR SUPERFAMILY MULTIDRUG TRANSPORTER MFSC"/>
    <property type="match status" value="1"/>
</dbReference>
<evidence type="ECO:0000256" key="2">
    <source>
        <dbReference type="ARBA" id="ARBA00022448"/>
    </source>
</evidence>
<keyword evidence="5 7" id="KW-0472">Membrane</keyword>
<feature type="transmembrane region" description="Helical" evidence="7">
    <location>
        <begin position="12"/>
        <end position="37"/>
    </location>
</feature>
<dbReference type="InterPro" id="IPR020846">
    <property type="entry name" value="MFS_dom"/>
</dbReference>
<dbReference type="PANTHER" id="PTHR42718:SF9">
    <property type="entry name" value="MAJOR FACILITATOR SUPERFAMILY MULTIDRUG TRANSPORTER MFSC"/>
    <property type="match status" value="1"/>
</dbReference>
<feature type="transmembrane region" description="Helical" evidence="7">
    <location>
        <begin position="421"/>
        <end position="440"/>
    </location>
</feature>
<feature type="transmembrane region" description="Helical" evidence="7">
    <location>
        <begin position="172"/>
        <end position="191"/>
    </location>
</feature>
<dbReference type="PROSITE" id="PS50850">
    <property type="entry name" value="MFS"/>
    <property type="match status" value="1"/>
</dbReference>
<dbReference type="Gene3D" id="1.20.1250.20">
    <property type="entry name" value="MFS general substrate transporter like domains"/>
    <property type="match status" value="1"/>
</dbReference>
<dbReference type="SUPFAM" id="SSF103473">
    <property type="entry name" value="MFS general substrate transporter"/>
    <property type="match status" value="1"/>
</dbReference>
<name>A0ABQ1NB34_9BURK</name>
<evidence type="ECO:0000256" key="7">
    <source>
        <dbReference type="SAM" id="Phobius"/>
    </source>
</evidence>
<dbReference type="InterPro" id="IPR036259">
    <property type="entry name" value="MFS_trans_sf"/>
</dbReference>
<evidence type="ECO:0000256" key="4">
    <source>
        <dbReference type="ARBA" id="ARBA00022989"/>
    </source>
</evidence>
<feature type="transmembrane region" description="Helical" evidence="7">
    <location>
        <begin position="493"/>
        <end position="514"/>
    </location>
</feature>
<feature type="region of interest" description="Disordered" evidence="6">
    <location>
        <begin position="221"/>
        <end position="284"/>
    </location>
</feature>
<feature type="transmembrane region" description="Helical" evidence="7">
    <location>
        <begin position="49"/>
        <end position="69"/>
    </location>
</feature>
<feature type="transmembrane region" description="Helical" evidence="7">
    <location>
        <begin position="139"/>
        <end position="166"/>
    </location>
</feature>
<keyword evidence="2" id="KW-0813">Transport</keyword>
<protein>
    <submittedName>
        <fullName evidence="9">MFS transporter</fullName>
    </submittedName>
</protein>
<feature type="transmembrane region" description="Helical" evidence="7">
    <location>
        <begin position="393"/>
        <end position="414"/>
    </location>
</feature>
<evidence type="ECO:0000256" key="5">
    <source>
        <dbReference type="ARBA" id="ARBA00023136"/>
    </source>
</evidence>